<dbReference type="AlphaFoldDB" id="A0A9W5S050"/>
<dbReference type="EMBL" id="JFHU01000163">
    <property type="protein sequence ID" value="EXX87228.1"/>
    <property type="molecule type" value="Genomic_DNA"/>
</dbReference>
<organism evidence="1 2">
    <name type="scientific">Paenibacillus darwinianus</name>
    <dbReference type="NCBI Taxonomy" id="1380763"/>
    <lineage>
        <taxon>Bacteria</taxon>
        <taxon>Bacillati</taxon>
        <taxon>Bacillota</taxon>
        <taxon>Bacilli</taxon>
        <taxon>Bacillales</taxon>
        <taxon>Paenibacillaceae</taxon>
        <taxon>Paenibacillus</taxon>
    </lineage>
</organism>
<keyword evidence="2" id="KW-1185">Reference proteome</keyword>
<reference evidence="1 2" key="1">
    <citation type="submission" date="2014-02" db="EMBL/GenBank/DDBJ databases">
        <title>Genome sequence of Paenibacillus darwinianus reveals adaptive mechanisms for survival in Antarctic soils.</title>
        <authorList>
            <person name="Dsouza M."/>
            <person name="Taylor M.W."/>
            <person name="Turner S.J."/>
            <person name="Aislabie J."/>
        </authorList>
    </citation>
    <scope>NUCLEOTIDE SEQUENCE [LARGE SCALE GENOMIC DNA]</scope>
    <source>
        <strain evidence="1 2">CE1</strain>
    </source>
</reference>
<accession>A0A9W5S050</accession>
<dbReference type="RefSeq" id="WP_036583457.1">
    <property type="nucleotide sequence ID" value="NZ_KK082157.1"/>
</dbReference>
<proteinExistence type="predicted"/>
<evidence type="ECO:0000313" key="2">
    <source>
        <dbReference type="Proteomes" id="UP000053750"/>
    </source>
</evidence>
<sequence length="89" mass="10144">MKLTIIDAGLTFSKEDGYVGYVHFEAEGHKEPYEMTLQKKNGKEWSYGLFFLNASGGEEQLFEVEELLEESDEAFDELITAAKRTLDKS</sequence>
<comment type="caution">
    <text evidence="1">The sequence shown here is derived from an EMBL/GenBank/DDBJ whole genome shotgun (WGS) entry which is preliminary data.</text>
</comment>
<dbReference type="Proteomes" id="UP000053750">
    <property type="component" value="Unassembled WGS sequence"/>
</dbReference>
<gene>
    <name evidence="1" type="ORF">BG53_04585</name>
</gene>
<evidence type="ECO:0000313" key="1">
    <source>
        <dbReference type="EMBL" id="EXX87228.1"/>
    </source>
</evidence>
<dbReference type="OrthoDB" id="2665115at2"/>
<protein>
    <submittedName>
        <fullName evidence="1">Uncharacterized protein</fullName>
    </submittedName>
</protein>
<name>A0A9W5S050_9BACL</name>